<evidence type="ECO:0008006" key="5">
    <source>
        <dbReference type="Google" id="ProtNLM"/>
    </source>
</evidence>
<dbReference type="Gene3D" id="3.30.830.10">
    <property type="entry name" value="Metalloenzyme, LuxS/M16 peptidase-like"/>
    <property type="match status" value="2"/>
</dbReference>
<name>A0A381U3C1_9ZZZZ</name>
<dbReference type="PROSITE" id="PS00143">
    <property type="entry name" value="INSULINASE"/>
    <property type="match status" value="1"/>
</dbReference>
<dbReference type="InterPro" id="IPR050361">
    <property type="entry name" value="MPP/UQCRC_Complex"/>
</dbReference>
<proteinExistence type="inferred from homology"/>
<evidence type="ECO:0000259" key="2">
    <source>
        <dbReference type="Pfam" id="PF00675"/>
    </source>
</evidence>
<dbReference type="Pfam" id="PF05193">
    <property type="entry name" value="Peptidase_M16_C"/>
    <property type="match status" value="1"/>
</dbReference>
<comment type="similarity">
    <text evidence="1">Belongs to the peptidase M16 family.</text>
</comment>
<feature type="domain" description="Peptidase M16 C-terminal" evidence="3">
    <location>
        <begin position="184"/>
        <end position="358"/>
    </location>
</feature>
<sequence>MNKMFNQIKESGGITEYQHKKNGLTVLFLENHNAPVITFMVTYRVGSRNEAIGHTGSTHLLEHLMFKGSEQFNKEEGTAIWNVLQDVGAMINATTWFDRTNYFELLPKEHLPQAVKIEADRMRSAFIRDDDRKSEMTVVRNEFERGENDPWEALDKNIWATAYQAHPYHHSTIGWRSDIENVPTERLKEFYDTFYWPNNATVTVIGDFDKAKTLVLLDQKFGSISRSPHTIPEMYTTEPVQEGPRRITVKRAGEMPIIGIAHKIPEGRNKDIYALQILGRILGYGKTSRFYKRFIDTGLAADVNVWSYPLHDNGLFITYLFIAGDDPCEEVEKQILDEYAKIISDGVDVEELQRAKSQIKAQTAFTRDGTYSVASNLNEAIALGDWTYYTTFLKKIENVSIDDVRCVAKTYLKEDQSTTGFFIPKPSDQNG</sequence>
<evidence type="ECO:0000259" key="3">
    <source>
        <dbReference type="Pfam" id="PF05193"/>
    </source>
</evidence>
<feature type="domain" description="Peptidase M16 N-terminal" evidence="2">
    <location>
        <begin position="26"/>
        <end position="173"/>
    </location>
</feature>
<dbReference type="SUPFAM" id="SSF63411">
    <property type="entry name" value="LuxS/MPP-like metallohydrolase"/>
    <property type="match status" value="2"/>
</dbReference>
<protein>
    <recommendedName>
        <fullName evidence="5">Peptidase M16 C-terminal domain-containing protein</fullName>
    </recommendedName>
</protein>
<dbReference type="GO" id="GO:0046872">
    <property type="term" value="F:metal ion binding"/>
    <property type="evidence" value="ECO:0007669"/>
    <property type="project" value="InterPro"/>
</dbReference>
<evidence type="ECO:0000313" key="4">
    <source>
        <dbReference type="EMBL" id="SVA22735.1"/>
    </source>
</evidence>
<dbReference type="InterPro" id="IPR001431">
    <property type="entry name" value="Pept_M16_Zn_BS"/>
</dbReference>
<dbReference type="AlphaFoldDB" id="A0A381U3C1"/>
<gene>
    <name evidence="4" type="ORF">METZ01_LOCUS75589</name>
</gene>
<dbReference type="EMBL" id="UINC01005659">
    <property type="protein sequence ID" value="SVA22735.1"/>
    <property type="molecule type" value="Genomic_DNA"/>
</dbReference>
<dbReference type="PANTHER" id="PTHR11851:SF49">
    <property type="entry name" value="MITOCHONDRIAL-PROCESSING PEPTIDASE SUBUNIT ALPHA"/>
    <property type="match status" value="1"/>
</dbReference>
<organism evidence="4">
    <name type="scientific">marine metagenome</name>
    <dbReference type="NCBI Taxonomy" id="408172"/>
    <lineage>
        <taxon>unclassified sequences</taxon>
        <taxon>metagenomes</taxon>
        <taxon>ecological metagenomes</taxon>
    </lineage>
</organism>
<dbReference type="InterPro" id="IPR011765">
    <property type="entry name" value="Pept_M16_N"/>
</dbReference>
<dbReference type="Pfam" id="PF00675">
    <property type="entry name" value="Peptidase_M16"/>
    <property type="match status" value="1"/>
</dbReference>
<dbReference type="PANTHER" id="PTHR11851">
    <property type="entry name" value="METALLOPROTEASE"/>
    <property type="match status" value="1"/>
</dbReference>
<reference evidence="4" key="1">
    <citation type="submission" date="2018-05" db="EMBL/GenBank/DDBJ databases">
        <authorList>
            <person name="Lanie J.A."/>
            <person name="Ng W.-L."/>
            <person name="Kazmierczak K.M."/>
            <person name="Andrzejewski T.M."/>
            <person name="Davidsen T.M."/>
            <person name="Wayne K.J."/>
            <person name="Tettelin H."/>
            <person name="Glass J.I."/>
            <person name="Rusch D."/>
            <person name="Podicherti R."/>
            <person name="Tsui H.-C.T."/>
            <person name="Winkler M.E."/>
        </authorList>
    </citation>
    <scope>NUCLEOTIDE SEQUENCE</scope>
</reference>
<dbReference type="InterPro" id="IPR011249">
    <property type="entry name" value="Metalloenz_LuxS/M16"/>
</dbReference>
<accession>A0A381U3C1</accession>
<dbReference type="InterPro" id="IPR007863">
    <property type="entry name" value="Peptidase_M16_C"/>
</dbReference>
<evidence type="ECO:0000256" key="1">
    <source>
        <dbReference type="ARBA" id="ARBA00007261"/>
    </source>
</evidence>
<dbReference type="GO" id="GO:0004222">
    <property type="term" value="F:metalloendopeptidase activity"/>
    <property type="evidence" value="ECO:0007669"/>
    <property type="project" value="InterPro"/>
</dbReference>
<dbReference type="GO" id="GO:0006508">
    <property type="term" value="P:proteolysis"/>
    <property type="evidence" value="ECO:0007669"/>
    <property type="project" value="InterPro"/>
</dbReference>